<dbReference type="InterPro" id="IPR036312">
    <property type="entry name" value="Bifun_inhib/LTP/seed_sf"/>
</dbReference>
<keyword evidence="4" id="KW-0472">Membrane</keyword>
<dbReference type="EMBL" id="JAUIZM010000007">
    <property type="protein sequence ID" value="KAK1374743.1"/>
    <property type="molecule type" value="Genomic_DNA"/>
</dbReference>
<reference evidence="11" key="2">
    <citation type="submission" date="2023-05" db="EMBL/GenBank/DDBJ databases">
        <authorList>
            <person name="Schelkunov M.I."/>
        </authorList>
    </citation>
    <scope>NUCLEOTIDE SEQUENCE</scope>
    <source>
        <strain evidence="11">Hsosn_3</strain>
        <tissue evidence="11">Leaf</tissue>
    </source>
</reference>
<protein>
    <submittedName>
        <fullName evidence="11">AAI domain-containing protein</fullName>
    </submittedName>
</protein>
<evidence type="ECO:0000313" key="12">
    <source>
        <dbReference type="Proteomes" id="UP001237642"/>
    </source>
</evidence>
<dbReference type="SUPFAM" id="SSF47699">
    <property type="entry name" value="Bifunctional inhibitor/lipid-transfer protein/seed storage 2S albumin"/>
    <property type="match status" value="1"/>
</dbReference>
<keyword evidence="7" id="KW-0325">Glycoprotein</keyword>
<dbReference type="InterPro" id="IPR043325">
    <property type="entry name" value="LTSS"/>
</dbReference>
<dbReference type="Proteomes" id="UP001237642">
    <property type="component" value="Unassembled WGS sequence"/>
</dbReference>
<evidence type="ECO:0000256" key="8">
    <source>
        <dbReference type="ARBA" id="ARBA00023288"/>
    </source>
</evidence>
<keyword evidence="4" id="KW-0336">GPI-anchor</keyword>
<evidence type="ECO:0000256" key="6">
    <source>
        <dbReference type="ARBA" id="ARBA00023157"/>
    </source>
</evidence>
<comment type="subcellular location">
    <subcellularLocation>
        <location evidence="1">Cell membrane</location>
        <topology evidence="1">Lipid-anchor</topology>
        <topology evidence="1">GPI-anchor</topology>
    </subcellularLocation>
</comment>
<dbReference type="Pfam" id="PF14368">
    <property type="entry name" value="LTP_2"/>
    <property type="match status" value="1"/>
</dbReference>
<evidence type="ECO:0000256" key="1">
    <source>
        <dbReference type="ARBA" id="ARBA00004609"/>
    </source>
</evidence>
<evidence type="ECO:0000256" key="7">
    <source>
        <dbReference type="ARBA" id="ARBA00023180"/>
    </source>
</evidence>
<comment type="caution">
    <text evidence="11">The sequence shown here is derived from an EMBL/GenBank/DDBJ whole genome shotgun (WGS) entry which is preliminary data.</text>
</comment>
<keyword evidence="5 9" id="KW-0732">Signal</keyword>
<organism evidence="11 12">
    <name type="scientific">Heracleum sosnowskyi</name>
    <dbReference type="NCBI Taxonomy" id="360622"/>
    <lineage>
        <taxon>Eukaryota</taxon>
        <taxon>Viridiplantae</taxon>
        <taxon>Streptophyta</taxon>
        <taxon>Embryophyta</taxon>
        <taxon>Tracheophyta</taxon>
        <taxon>Spermatophyta</taxon>
        <taxon>Magnoliopsida</taxon>
        <taxon>eudicotyledons</taxon>
        <taxon>Gunneridae</taxon>
        <taxon>Pentapetalae</taxon>
        <taxon>asterids</taxon>
        <taxon>campanulids</taxon>
        <taxon>Apiales</taxon>
        <taxon>Apiaceae</taxon>
        <taxon>Apioideae</taxon>
        <taxon>apioid superclade</taxon>
        <taxon>Tordylieae</taxon>
        <taxon>Tordyliinae</taxon>
        <taxon>Heracleum</taxon>
    </lineage>
</organism>
<dbReference type="GO" id="GO:0098552">
    <property type="term" value="C:side of membrane"/>
    <property type="evidence" value="ECO:0007669"/>
    <property type="project" value="UniProtKB-KW"/>
</dbReference>
<keyword evidence="3" id="KW-1003">Cell membrane</keyword>
<accession>A0AAD8HYH8</accession>
<feature type="signal peptide" evidence="9">
    <location>
        <begin position="1"/>
        <end position="27"/>
    </location>
</feature>
<name>A0AAD8HYH8_9APIA</name>
<evidence type="ECO:0000256" key="5">
    <source>
        <dbReference type="ARBA" id="ARBA00022729"/>
    </source>
</evidence>
<dbReference type="InterPro" id="IPR016140">
    <property type="entry name" value="Bifunc_inhib/LTP/seed_store"/>
</dbReference>
<keyword evidence="12" id="KW-1185">Reference proteome</keyword>
<dbReference type="CDD" id="cd00010">
    <property type="entry name" value="AAI_LTSS"/>
    <property type="match status" value="1"/>
</dbReference>
<evidence type="ECO:0000259" key="10">
    <source>
        <dbReference type="Pfam" id="PF14368"/>
    </source>
</evidence>
<keyword evidence="8" id="KW-0449">Lipoprotein</keyword>
<reference evidence="11" key="1">
    <citation type="submission" date="2023-02" db="EMBL/GenBank/DDBJ databases">
        <title>Genome of toxic invasive species Heracleum sosnowskyi carries increased number of genes despite the absence of recent whole-genome duplications.</title>
        <authorList>
            <person name="Schelkunov M."/>
            <person name="Shtratnikova V."/>
            <person name="Makarenko M."/>
            <person name="Klepikova A."/>
            <person name="Omelchenko D."/>
            <person name="Novikova G."/>
            <person name="Obukhova E."/>
            <person name="Bogdanov V."/>
            <person name="Penin A."/>
            <person name="Logacheva M."/>
        </authorList>
    </citation>
    <scope>NUCLEOTIDE SEQUENCE</scope>
    <source>
        <strain evidence="11">Hsosn_3</strain>
        <tissue evidence="11">Leaf</tissue>
    </source>
</reference>
<evidence type="ECO:0000256" key="2">
    <source>
        <dbReference type="ARBA" id="ARBA00009748"/>
    </source>
</evidence>
<feature type="domain" description="Bifunctional inhibitor/plant lipid transfer protein/seed storage helical" evidence="10">
    <location>
        <begin position="13"/>
        <end position="105"/>
    </location>
</feature>
<keyword evidence="6" id="KW-1015">Disulfide bond</keyword>
<dbReference type="Gene3D" id="1.10.110.10">
    <property type="entry name" value="Plant lipid-transfer and hydrophobic proteins"/>
    <property type="match status" value="1"/>
</dbReference>
<dbReference type="GO" id="GO:0005886">
    <property type="term" value="C:plasma membrane"/>
    <property type="evidence" value="ECO:0007669"/>
    <property type="project" value="UniProtKB-SubCell"/>
</dbReference>
<proteinExistence type="inferred from homology"/>
<comment type="similarity">
    <text evidence="2">Belongs to the plant LTP family.</text>
</comment>
<feature type="chain" id="PRO_5042297040" evidence="9">
    <location>
        <begin position="28"/>
        <end position="139"/>
    </location>
</feature>
<evidence type="ECO:0000256" key="9">
    <source>
        <dbReference type="SAM" id="SignalP"/>
    </source>
</evidence>
<sequence>MAGLTRINSLIVAVLVVAMTMSWVTEAQTLPPCVQKLMGCADSVNTTTKPPETCCAPLKEALTNELPCLCKLYTDTDLLKSFNINVTQSMEIPARCGISVSLDACNASSPSPGPSSNVGRIASTGIFSSLMILAAAMFF</sequence>
<evidence type="ECO:0000256" key="4">
    <source>
        <dbReference type="ARBA" id="ARBA00022622"/>
    </source>
</evidence>
<dbReference type="AlphaFoldDB" id="A0AAD8HYH8"/>
<evidence type="ECO:0000313" key="11">
    <source>
        <dbReference type="EMBL" id="KAK1374743.1"/>
    </source>
</evidence>
<evidence type="ECO:0000256" key="3">
    <source>
        <dbReference type="ARBA" id="ARBA00022475"/>
    </source>
</evidence>
<gene>
    <name evidence="11" type="ORF">POM88_030936</name>
</gene>
<dbReference type="PANTHER" id="PTHR33044">
    <property type="entry name" value="BIFUNCTIONAL INHIBITOR/LIPID-TRANSFER PROTEIN/SEED STORAGE 2S ALBUMIN SUPERFAMILY PROTEIN-RELATED"/>
    <property type="match status" value="1"/>
</dbReference>